<accession>A0A8R1YS64</accession>
<proteinExistence type="predicted"/>
<name>A0A2A6BKB4_PRIPA</name>
<reference evidence="1" key="2">
    <citation type="submission" date="2022-06" db="UniProtKB">
        <authorList>
            <consortium name="EnsemblMetazoa"/>
        </authorList>
    </citation>
    <scope>IDENTIFICATION</scope>
    <source>
        <strain evidence="1">PS312</strain>
    </source>
</reference>
<gene>
    <name evidence="1" type="primary">WBGene00274229</name>
</gene>
<dbReference type="Proteomes" id="UP000005239">
    <property type="component" value="Unassembled WGS sequence"/>
</dbReference>
<reference evidence="2" key="1">
    <citation type="journal article" date="2008" name="Nat. Genet.">
        <title>The Pristionchus pacificus genome provides a unique perspective on nematode lifestyle and parasitism.</title>
        <authorList>
            <person name="Dieterich C."/>
            <person name="Clifton S.W."/>
            <person name="Schuster L.N."/>
            <person name="Chinwalla A."/>
            <person name="Delehaunty K."/>
            <person name="Dinkelacker I."/>
            <person name="Fulton L."/>
            <person name="Fulton R."/>
            <person name="Godfrey J."/>
            <person name="Minx P."/>
            <person name="Mitreva M."/>
            <person name="Roeseler W."/>
            <person name="Tian H."/>
            <person name="Witte H."/>
            <person name="Yang S.P."/>
            <person name="Wilson R.K."/>
            <person name="Sommer R.J."/>
        </authorList>
    </citation>
    <scope>NUCLEOTIDE SEQUENCE [LARGE SCALE GENOMIC DNA]</scope>
    <source>
        <strain evidence="2">PS312</strain>
    </source>
</reference>
<sequence>MVLQLLQLILALFLLPLARCGDIYREHTKHDTTNENNNKNIAESDNVNSLLFSIGGVPGHLVLLLVAIMLIPLIYVFIKRKPKARR</sequence>
<evidence type="ECO:0000313" key="2">
    <source>
        <dbReference type="Proteomes" id="UP000005239"/>
    </source>
</evidence>
<keyword evidence="2" id="KW-1185">Reference proteome</keyword>
<organism evidence="1 2">
    <name type="scientific">Pristionchus pacificus</name>
    <name type="common">Parasitic nematode worm</name>
    <dbReference type="NCBI Taxonomy" id="54126"/>
    <lineage>
        <taxon>Eukaryota</taxon>
        <taxon>Metazoa</taxon>
        <taxon>Ecdysozoa</taxon>
        <taxon>Nematoda</taxon>
        <taxon>Chromadorea</taxon>
        <taxon>Rhabditida</taxon>
        <taxon>Rhabditina</taxon>
        <taxon>Diplogasteromorpha</taxon>
        <taxon>Diplogasteroidea</taxon>
        <taxon>Neodiplogasteridae</taxon>
        <taxon>Pristionchus</taxon>
    </lineage>
</organism>
<protein>
    <submittedName>
        <fullName evidence="1">Uncharacterized protein</fullName>
    </submittedName>
</protein>
<evidence type="ECO:0000313" key="1">
    <source>
        <dbReference type="EnsemblMetazoa" id="PPA35860.1"/>
    </source>
</evidence>
<dbReference type="EnsemblMetazoa" id="PPA35860.1">
    <property type="protein sequence ID" value="PPA35860.1"/>
    <property type="gene ID" value="WBGene00274229"/>
</dbReference>
<accession>A0A2A6BKB4</accession>
<dbReference type="AlphaFoldDB" id="A0A2A6BKB4"/>